<evidence type="ECO:0000256" key="2">
    <source>
        <dbReference type="ARBA" id="ARBA00022840"/>
    </source>
</evidence>
<keyword evidence="3" id="KW-0472">Membrane</keyword>
<protein>
    <submittedName>
        <fullName evidence="5">Putative serine/threonine protein kinase</fullName>
        <ecNumber evidence="5">2.7.1.-</ecNumber>
    </submittedName>
</protein>
<proteinExistence type="predicted"/>
<sequence length="545" mass="60940">MSTGKIIGEQKYQIGTLIARGAFSNVYRCVDLETGEVYAVKVYNKALARSSGMCNAIVREINAMEVTPPSPHVVRLVDKLVSERNYYLVMNIVEGCTLLDFIQQQGRAGTTEELARCFFQQLLSGLHELHRSNVAHRDIKPENLLLDKSHTRLVISDFGFACYAPPGHLLRQSCGTLKYCAPELLMPKPAYSPRKVDVWAAGVTLFVMLFHQHPFQERKEGCLDSLVEAIVTATYRLPRSVSPELQHLLSVMLQPDPGRRWSVRRLLKHAWVVGRAGSQAPTQSLSSASTSVSERASGVEAHIVAMEDRILLPSSAKREKESANIFSPLQFRSCPILSSELNYSLADSNSRSCSMNNTGASIYASDSIYDGYSETGALDRSTYGLSTENEPWYPDIQSDPVTFATRQLERTESIDSPASEPKLSHNSHRQDFLLTLRVIVNFLLFCAAVAVVAALRLLLGVDFSRLPLPASTHRLMEHLLVPPHSRPAQQREVHRLRHKFPGAALRRPVAWLEDVIQKSEWRRRVFPDRHTIASQGASTRGMRAL</sequence>
<reference evidence="5" key="1">
    <citation type="journal article" date="2012" name="Proc. Natl. Acad. Sci. U.S.A.">
        <title>Antigenic diversity is generated by distinct evolutionary mechanisms in African trypanosome species.</title>
        <authorList>
            <person name="Jackson A.P."/>
            <person name="Berry A."/>
            <person name="Aslett M."/>
            <person name="Allison H.C."/>
            <person name="Burton P."/>
            <person name="Vavrova-Anderson J."/>
            <person name="Brown R."/>
            <person name="Browne H."/>
            <person name="Corton N."/>
            <person name="Hauser H."/>
            <person name="Gamble J."/>
            <person name="Gilderthorp R."/>
            <person name="Marcello L."/>
            <person name="McQuillan J."/>
            <person name="Otto T.D."/>
            <person name="Quail M.A."/>
            <person name="Sanders M.J."/>
            <person name="van Tonder A."/>
            <person name="Ginger M.L."/>
            <person name="Field M.C."/>
            <person name="Barry J.D."/>
            <person name="Hertz-Fowler C."/>
            <person name="Berriman M."/>
        </authorList>
    </citation>
    <scope>NUCLEOTIDE SEQUENCE</scope>
    <source>
        <strain evidence="5">Y486</strain>
    </source>
</reference>
<keyword evidence="3" id="KW-1133">Transmembrane helix</keyword>
<dbReference type="SUPFAM" id="SSF56112">
    <property type="entry name" value="Protein kinase-like (PK-like)"/>
    <property type="match status" value="1"/>
</dbReference>
<evidence type="ECO:0000256" key="3">
    <source>
        <dbReference type="SAM" id="Phobius"/>
    </source>
</evidence>
<keyword evidence="5" id="KW-0808">Transferase</keyword>
<name>G0UCB0_TRYVY</name>
<dbReference type="InterPro" id="IPR000719">
    <property type="entry name" value="Prot_kinase_dom"/>
</dbReference>
<keyword evidence="1" id="KW-0547">Nucleotide-binding</keyword>
<dbReference type="GO" id="GO:0005737">
    <property type="term" value="C:cytoplasm"/>
    <property type="evidence" value="ECO:0007669"/>
    <property type="project" value="TreeGrafter"/>
</dbReference>
<keyword evidence="5" id="KW-0418">Kinase</keyword>
<keyword evidence="3" id="KW-0812">Transmembrane</keyword>
<evidence type="ECO:0000259" key="4">
    <source>
        <dbReference type="PROSITE" id="PS50011"/>
    </source>
</evidence>
<evidence type="ECO:0000256" key="1">
    <source>
        <dbReference type="ARBA" id="ARBA00022741"/>
    </source>
</evidence>
<dbReference type="InterPro" id="IPR011009">
    <property type="entry name" value="Kinase-like_dom_sf"/>
</dbReference>
<keyword evidence="2" id="KW-0067">ATP-binding</keyword>
<dbReference type="GO" id="GO:0004674">
    <property type="term" value="F:protein serine/threonine kinase activity"/>
    <property type="evidence" value="ECO:0007669"/>
    <property type="project" value="UniProtKB-KW"/>
</dbReference>
<evidence type="ECO:0000313" key="5">
    <source>
        <dbReference type="EMBL" id="CCC53461.1"/>
    </source>
</evidence>
<keyword evidence="5" id="KW-0723">Serine/threonine-protein kinase</keyword>
<organism evidence="5">
    <name type="scientific">Trypanosoma vivax (strain Y486)</name>
    <dbReference type="NCBI Taxonomy" id="1055687"/>
    <lineage>
        <taxon>Eukaryota</taxon>
        <taxon>Discoba</taxon>
        <taxon>Euglenozoa</taxon>
        <taxon>Kinetoplastea</taxon>
        <taxon>Metakinetoplastina</taxon>
        <taxon>Trypanosomatida</taxon>
        <taxon>Trypanosomatidae</taxon>
        <taxon>Trypanosoma</taxon>
        <taxon>Duttonella</taxon>
    </lineage>
</organism>
<dbReference type="PANTHER" id="PTHR24346">
    <property type="entry name" value="MAP/MICROTUBULE AFFINITY-REGULATING KINASE"/>
    <property type="match status" value="1"/>
</dbReference>
<feature type="domain" description="Protein kinase" evidence="4">
    <location>
        <begin position="12"/>
        <end position="272"/>
    </location>
</feature>
<dbReference type="OMA" id="HTIASQG"/>
<dbReference type="FunFam" id="1.10.510.10:FF:000571">
    <property type="entry name" value="Maternal embryonic leucine zipper kinase"/>
    <property type="match status" value="1"/>
</dbReference>
<accession>G0UCB0</accession>
<dbReference type="SMART" id="SM00220">
    <property type="entry name" value="S_TKc"/>
    <property type="match status" value="1"/>
</dbReference>
<dbReference type="GO" id="GO:0005524">
    <property type="term" value="F:ATP binding"/>
    <property type="evidence" value="ECO:0007669"/>
    <property type="project" value="UniProtKB-KW"/>
</dbReference>
<dbReference type="AlphaFoldDB" id="G0UCB0"/>
<dbReference type="InterPro" id="IPR008271">
    <property type="entry name" value="Ser/Thr_kinase_AS"/>
</dbReference>
<dbReference type="PANTHER" id="PTHR24346:SF30">
    <property type="entry name" value="MATERNAL EMBRYONIC LEUCINE ZIPPER KINASE"/>
    <property type="match status" value="1"/>
</dbReference>
<dbReference type="Pfam" id="PF00069">
    <property type="entry name" value="Pkinase"/>
    <property type="match status" value="1"/>
</dbReference>
<dbReference type="GO" id="GO:0035556">
    <property type="term" value="P:intracellular signal transduction"/>
    <property type="evidence" value="ECO:0007669"/>
    <property type="project" value="TreeGrafter"/>
</dbReference>
<feature type="transmembrane region" description="Helical" evidence="3">
    <location>
        <begin position="438"/>
        <end position="459"/>
    </location>
</feature>
<dbReference type="VEuPathDB" id="TriTrypDB:TvY486_1109450"/>
<dbReference type="PROSITE" id="PS00108">
    <property type="entry name" value="PROTEIN_KINASE_ST"/>
    <property type="match status" value="1"/>
</dbReference>
<dbReference type="EC" id="2.7.1.-" evidence="5"/>
<dbReference type="Gene3D" id="1.10.510.10">
    <property type="entry name" value="Transferase(Phosphotransferase) domain 1"/>
    <property type="match status" value="1"/>
</dbReference>
<dbReference type="PROSITE" id="PS50011">
    <property type="entry name" value="PROTEIN_KINASE_DOM"/>
    <property type="match status" value="1"/>
</dbReference>
<dbReference type="EMBL" id="HE573027">
    <property type="protein sequence ID" value="CCC53461.1"/>
    <property type="molecule type" value="Genomic_DNA"/>
</dbReference>
<gene>
    <name evidence="5" type="ORF">TVY486_1109450</name>
</gene>